<dbReference type="EC" id="3.1.1.31" evidence="5 7"/>
<dbReference type="Gene3D" id="3.40.50.1360">
    <property type="match status" value="1"/>
</dbReference>
<comment type="caution">
    <text evidence="9">The sequence shown here is derived from an EMBL/GenBank/DDBJ whole genome shotgun (WGS) entry which is preliminary data.</text>
</comment>
<keyword evidence="7 9" id="KW-0378">Hydrolase</keyword>
<reference evidence="10" key="1">
    <citation type="journal article" date="2019" name="Int. J. Syst. Evol. Microbiol.">
        <title>The Global Catalogue of Microorganisms (GCM) 10K type strain sequencing project: providing services to taxonomists for standard genome sequencing and annotation.</title>
        <authorList>
            <consortium name="The Broad Institute Genomics Platform"/>
            <consortium name="The Broad Institute Genome Sequencing Center for Infectious Disease"/>
            <person name="Wu L."/>
            <person name="Ma J."/>
        </authorList>
    </citation>
    <scope>NUCLEOTIDE SEQUENCE [LARGE SCALE GENOMIC DNA]</scope>
    <source>
        <strain evidence="10">NCAIM B.02333</strain>
    </source>
</reference>
<comment type="function">
    <text evidence="2 7">Hydrolysis of 6-phosphogluconolactone to 6-phosphogluconate.</text>
</comment>
<dbReference type="NCBIfam" id="TIGR01198">
    <property type="entry name" value="pgl"/>
    <property type="match status" value="1"/>
</dbReference>
<dbReference type="Proteomes" id="UP001595685">
    <property type="component" value="Unassembled WGS sequence"/>
</dbReference>
<evidence type="ECO:0000256" key="3">
    <source>
        <dbReference type="ARBA" id="ARBA00004961"/>
    </source>
</evidence>
<protein>
    <recommendedName>
        <fullName evidence="6 7">6-phosphogluconolactonase</fullName>
        <shortName evidence="7">6PGL</shortName>
        <ecNumber evidence="5 7">3.1.1.31</ecNumber>
    </recommendedName>
</protein>
<dbReference type="CDD" id="cd01400">
    <property type="entry name" value="6PGL"/>
    <property type="match status" value="1"/>
</dbReference>
<dbReference type="SUPFAM" id="SSF100950">
    <property type="entry name" value="NagB/RpiA/CoA transferase-like"/>
    <property type="match status" value="1"/>
</dbReference>
<dbReference type="PANTHER" id="PTHR11054:SF0">
    <property type="entry name" value="6-PHOSPHOGLUCONOLACTONASE"/>
    <property type="match status" value="1"/>
</dbReference>
<dbReference type="InterPro" id="IPR005900">
    <property type="entry name" value="6-phosphogluconolactonase_DevB"/>
</dbReference>
<feature type="domain" description="Glucosamine/galactosamine-6-phosphate isomerase" evidence="8">
    <location>
        <begin position="12"/>
        <end position="240"/>
    </location>
</feature>
<evidence type="ECO:0000256" key="6">
    <source>
        <dbReference type="ARBA" id="ARBA00020337"/>
    </source>
</evidence>
<evidence type="ECO:0000256" key="5">
    <source>
        <dbReference type="ARBA" id="ARBA00013198"/>
    </source>
</evidence>
<dbReference type="GO" id="GO:0017057">
    <property type="term" value="F:6-phosphogluconolactonase activity"/>
    <property type="evidence" value="ECO:0007669"/>
    <property type="project" value="UniProtKB-EC"/>
</dbReference>
<evidence type="ECO:0000256" key="7">
    <source>
        <dbReference type="RuleBase" id="RU365095"/>
    </source>
</evidence>
<organism evidence="9 10">
    <name type="scientific">Aquipuribacter hungaricus</name>
    <dbReference type="NCBI Taxonomy" id="545624"/>
    <lineage>
        <taxon>Bacteria</taxon>
        <taxon>Bacillati</taxon>
        <taxon>Actinomycetota</taxon>
        <taxon>Actinomycetes</taxon>
        <taxon>Micrococcales</taxon>
        <taxon>Intrasporangiaceae</taxon>
        <taxon>Aquipuribacter</taxon>
    </lineage>
</organism>
<dbReference type="InterPro" id="IPR037171">
    <property type="entry name" value="NagB/RpiA_transferase-like"/>
</dbReference>
<sequence>MSAPVSVVVHGDTATLVAAAAARFVTTVTDLQSSGAVPHVVLTGGTTGIGMLEELRRSPARAAVDWSRLHVWFGDERHLPDGDPERNETKARAALLDHVDVDPAHLHGVAPAGSPHGGTPEEAAAAYAEELRRHRRPGDRLEVPRFDVAVLGMGPDGHVASLFPEHPGLHATGTVTGVRGAPKPPPERVSLTFAALRAATEVWFPVAGEDKAAVAAMALGGAGERQVPAAGAYGSRRTLWLLDRAAASRLPGGLARPASP</sequence>
<proteinExistence type="inferred from homology"/>
<dbReference type="Pfam" id="PF01182">
    <property type="entry name" value="Glucosamine_iso"/>
    <property type="match status" value="1"/>
</dbReference>
<accession>A0ABV7WDT9</accession>
<dbReference type="EMBL" id="JBHRWW010000002">
    <property type="protein sequence ID" value="MFC3687544.1"/>
    <property type="molecule type" value="Genomic_DNA"/>
</dbReference>
<dbReference type="InterPro" id="IPR039104">
    <property type="entry name" value="6PGL"/>
</dbReference>
<dbReference type="InterPro" id="IPR006148">
    <property type="entry name" value="Glc/Gal-6P_isomerase"/>
</dbReference>
<comment type="similarity">
    <text evidence="4 7">Belongs to the glucosamine/galactosamine-6-phosphate isomerase family. 6-phosphogluconolactonase subfamily.</text>
</comment>
<evidence type="ECO:0000256" key="1">
    <source>
        <dbReference type="ARBA" id="ARBA00000832"/>
    </source>
</evidence>
<keyword evidence="10" id="KW-1185">Reference proteome</keyword>
<comment type="catalytic activity">
    <reaction evidence="1 7">
        <text>6-phospho-D-glucono-1,5-lactone + H2O = 6-phospho-D-gluconate + H(+)</text>
        <dbReference type="Rhea" id="RHEA:12556"/>
        <dbReference type="ChEBI" id="CHEBI:15377"/>
        <dbReference type="ChEBI" id="CHEBI:15378"/>
        <dbReference type="ChEBI" id="CHEBI:57955"/>
        <dbReference type="ChEBI" id="CHEBI:58759"/>
        <dbReference type="EC" id="3.1.1.31"/>
    </reaction>
</comment>
<gene>
    <name evidence="7 9" type="primary">pgl</name>
    <name evidence="9" type="ORF">ACFOLH_04240</name>
</gene>
<evidence type="ECO:0000313" key="9">
    <source>
        <dbReference type="EMBL" id="MFC3687544.1"/>
    </source>
</evidence>
<dbReference type="RefSeq" id="WP_376983702.1">
    <property type="nucleotide sequence ID" value="NZ_JBHRWW010000002.1"/>
</dbReference>
<evidence type="ECO:0000313" key="10">
    <source>
        <dbReference type="Proteomes" id="UP001595685"/>
    </source>
</evidence>
<evidence type="ECO:0000259" key="8">
    <source>
        <dbReference type="Pfam" id="PF01182"/>
    </source>
</evidence>
<comment type="pathway">
    <text evidence="3 7">Carbohydrate degradation; pentose phosphate pathway; D-ribulose 5-phosphate from D-glucose 6-phosphate (oxidative stage): step 2/3.</text>
</comment>
<dbReference type="PANTHER" id="PTHR11054">
    <property type="entry name" value="6-PHOSPHOGLUCONOLACTONASE"/>
    <property type="match status" value="1"/>
</dbReference>
<evidence type="ECO:0000256" key="2">
    <source>
        <dbReference type="ARBA" id="ARBA00002681"/>
    </source>
</evidence>
<name>A0ABV7WDT9_9MICO</name>
<evidence type="ECO:0000256" key="4">
    <source>
        <dbReference type="ARBA" id="ARBA00010662"/>
    </source>
</evidence>